<gene>
    <name evidence="3" type="ORF">E0H73_40110</name>
</gene>
<feature type="region of interest" description="Disordered" evidence="2">
    <location>
        <begin position="151"/>
        <end position="175"/>
    </location>
</feature>
<dbReference type="AlphaFoldDB" id="A0A4R0JX83"/>
<feature type="region of interest" description="Disordered" evidence="2">
    <location>
        <begin position="80"/>
        <end position="114"/>
    </location>
</feature>
<name>A0A4R0JX83_9ACTN</name>
<dbReference type="Pfam" id="PF12083">
    <property type="entry name" value="DUF3560"/>
    <property type="match status" value="1"/>
</dbReference>
<feature type="compositionally biased region" description="Basic and acidic residues" evidence="2">
    <location>
        <begin position="163"/>
        <end position="173"/>
    </location>
</feature>
<sequence length="318" mass="35964">MSGQIEIVHTRAEGTLATGTRRGDGSAEILKANNWRWSRQLEAWYIPRSRDQLAKPAVIDATANALRGAGFDVTLEVDDSASRSVEEREADRDSRARARSEMLQNRAQRRRDAADTAWEASRRIADGIPLGQPILIGHHSERRHRRELERIQNLASKSVGESRAAETDQRRADSLAGATEVRYSVRSVGRRIGRLEADLRKLQRQLEGYTRVIGHYEEVHAPATGEWADRLKLQLADLEAQLDYWAGVRDELAVSHPTYSHETVKKGDYVRVSGIWRKVERVNKKTVSVETGYSWTDRAAYHDLTGHRPGEEMDGPQL</sequence>
<keyword evidence="1" id="KW-0175">Coiled coil</keyword>
<reference evidence="3 4" key="1">
    <citation type="submission" date="2019-02" db="EMBL/GenBank/DDBJ databases">
        <title>Kribbella capetownensis sp. nov. and Kribbella speibonae sp. nov., isolated from soil.</title>
        <authorList>
            <person name="Curtis S.M."/>
            <person name="Norton I."/>
            <person name="Everest G.J."/>
            <person name="Meyers P.R."/>
        </authorList>
    </citation>
    <scope>NUCLEOTIDE SEQUENCE [LARGE SCALE GENOMIC DNA]</scope>
    <source>
        <strain evidence="3 4">NRRL B-24813</strain>
    </source>
</reference>
<feature type="coiled-coil region" evidence="1">
    <location>
        <begin position="185"/>
        <end position="219"/>
    </location>
</feature>
<dbReference type="RefSeq" id="WP_131365599.1">
    <property type="nucleotide sequence ID" value="NZ_SJKB01000021.1"/>
</dbReference>
<dbReference type="OrthoDB" id="9803716at2"/>
<accession>A0A4R0JX83</accession>
<evidence type="ECO:0000256" key="1">
    <source>
        <dbReference type="SAM" id="Coils"/>
    </source>
</evidence>
<proteinExistence type="predicted"/>
<dbReference type="EMBL" id="SJKB01000021">
    <property type="protein sequence ID" value="TCC52143.1"/>
    <property type="molecule type" value="Genomic_DNA"/>
</dbReference>
<protein>
    <submittedName>
        <fullName evidence="3">DUF3560 domain-containing protein</fullName>
    </submittedName>
</protein>
<comment type="caution">
    <text evidence="3">The sequence shown here is derived from an EMBL/GenBank/DDBJ whole genome shotgun (WGS) entry which is preliminary data.</text>
</comment>
<organism evidence="3 4">
    <name type="scientific">Kribbella pittospori</name>
    <dbReference type="NCBI Taxonomy" id="722689"/>
    <lineage>
        <taxon>Bacteria</taxon>
        <taxon>Bacillati</taxon>
        <taxon>Actinomycetota</taxon>
        <taxon>Actinomycetes</taxon>
        <taxon>Propionibacteriales</taxon>
        <taxon>Kribbellaceae</taxon>
        <taxon>Kribbella</taxon>
    </lineage>
</organism>
<feature type="compositionally biased region" description="Basic and acidic residues" evidence="2">
    <location>
        <begin position="80"/>
        <end position="100"/>
    </location>
</feature>
<dbReference type="Proteomes" id="UP000291144">
    <property type="component" value="Unassembled WGS sequence"/>
</dbReference>
<dbReference type="InterPro" id="IPR021944">
    <property type="entry name" value="DUF3560"/>
</dbReference>
<keyword evidence="4" id="KW-1185">Reference proteome</keyword>
<evidence type="ECO:0000313" key="4">
    <source>
        <dbReference type="Proteomes" id="UP000291144"/>
    </source>
</evidence>
<evidence type="ECO:0000256" key="2">
    <source>
        <dbReference type="SAM" id="MobiDB-lite"/>
    </source>
</evidence>
<evidence type="ECO:0000313" key="3">
    <source>
        <dbReference type="EMBL" id="TCC52143.1"/>
    </source>
</evidence>